<reference evidence="2 3" key="1">
    <citation type="submission" date="2018-02" db="EMBL/GenBank/DDBJ databases">
        <authorList>
            <person name="Ng W.L."/>
            <person name="Stoner T.H."/>
            <person name="Russell D.A."/>
            <person name="Garlena R.A."/>
            <person name="Stoner T.H."/>
            <person name="Pope W.H."/>
            <person name="Jacobs-Sera D."/>
            <person name="Hatfull G.F."/>
        </authorList>
    </citation>
    <scope>NUCLEOTIDE SEQUENCE [LARGE SCALE GENOMIC DNA]</scope>
</reference>
<evidence type="ECO:0000256" key="1">
    <source>
        <dbReference type="SAM" id="MobiDB-lite"/>
    </source>
</evidence>
<feature type="region of interest" description="Disordered" evidence="1">
    <location>
        <begin position="34"/>
        <end position="53"/>
    </location>
</feature>
<dbReference type="EMBL" id="MG920059">
    <property type="protein sequence ID" value="AVJ49022.1"/>
    <property type="molecule type" value="Genomic_DNA"/>
</dbReference>
<protein>
    <submittedName>
        <fullName evidence="2">Uncharacterized protein</fullName>
    </submittedName>
</protein>
<accession>A0A2P1CCQ1</accession>
<gene>
    <name evidence="2" type="primary">16</name>
    <name evidence="2" type="ORF">PBI_BALOO_16</name>
</gene>
<proteinExistence type="predicted"/>
<evidence type="ECO:0000313" key="3">
    <source>
        <dbReference type="Proteomes" id="UP000241655"/>
    </source>
</evidence>
<dbReference type="Proteomes" id="UP000241655">
    <property type="component" value="Segment"/>
</dbReference>
<evidence type="ECO:0000313" key="2">
    <source>
        <dbReference type="EMBL" id="AVJ49022.1"/>
    </source>
</evidence>
<organism evidence="2 3">
    <name type="scientific">Mycobacterium phage Baloo</name>
    <dbReference type="NCBI Taxonomy" id="2099645"/>
    <lineage>
        <taxon>Viruses</taxon>
        <taxon>Duplodnaviria</taxon>
        <taxon>Heunggongvirae</taxon>
        <taxon>Uroviricota</taxon>
        <taxon>Caudoviricetes</taxon>
        <taxon>Bclasvirinae</taxon>
        <taxon>Pipefishvirus</taxon>
        <taxon>Pipefishvirus athena</taxon>
    </lineage>
</organism>
<feature type="compositionally biased region" description="Polar residues" evidence="1">
    <location>
        <begin position="96"/>
        <end position="110"/>
    </location>
</feature>
<name>A0A2P1CCQ1_9CAUD</name>
<feature type="region of interest" description="Disordered" evidence="1">
    <location>
        <begin position="84"/>
        <end position="123"/>
    </location>
</feature>
<sequence length="201" mass="20974">MPAGIEVVVEDGFATIDFLDPKLKGPALGRLIASGGPGVVEPLTREKGSPRKRYRVPEGNAREAGLLDEAREVDALVSNVLESGVDAHGSAPDLPTSANAHSQTTRSGSYSAAYGGENNPTPEVPAEALSTVSVAVGAAQPWDEPAVPQELPVAEKAYPEGEPDDEWTRPELNAYATDHGIEGAANFPNKAALLKAIKDAE</sequence>